<dbReference type="Gene3D" id="3.40.640.10">
    <property type="entry name" value="Type I PLP-dependent aspartate aminotransferase-like (Major domain)"/>
    <property type="match status" value="1"/>
</dbReference>
<keyword evidence="4 7" id="KW-0456">Lyase</keyword>
<evidence type="ECO:0000259" key="6">
    <source>
        <dbReference type="Pfam" id="PF01212"/>
    </source>
</evidence>
<evidence type="ECO:0000256" key="1">
    <source>
        <dbReference type="ARBA" id="ARBA00001933"/>
    </source>
</evidence>
<dbReference type="FunFam" id="3.40.640.10:FF:000030">
    <property type="entry name" value="Low-specificity L-threonine aldolase"/>
    <property type="match status" value="1"/>
</dbReference>
<proteinExistence type="inferred from homology"/>
<dbReference type="GO" id="GO:0008732">
    <property type="term" value="F:L-allo-threonine aldolase activity"/>
    <property type="evidence" value="ECO:0007669"/>
    <property type="project" value="TreeGrafter"/>
</dbReference>
<keyword evidence="8" id="KW-1185">Reference proteome</keyword>
<evidence type="ECO:0000256" key="4">
    <source>
        <dbReference type="ARBA" id="ARBA00023239"/>
    </source>
</evidence>
<dbReference type="InterPro" id="IPR001597">
    <property type="entry name" value="ArAA_b-elim_lyase/Thr_aldolase"/>
</dbReference>
<dbReference type="InterPro" id="IPR023603">
    <property type="entry name" value="Low_specificity_L-TA-like"/>
</dbReference>
<reference evidence="7" key="1">
    <citation type="submission" date="2022-07" db="EMBL/GenBank/DDBJ databases">
        <title>Phylogenomic reconstructions and comparative analyses of Kickxellomycotina fungi.</title>
        <authorList>
            <person name="Reynolds N.K."/>
            <person name="Stajich J.E."/>
            <person name="Barry K."/>
            <person name="Grigoriev I.V."/>
            <person name="Crous P."/>
            <person name="Smith M.E."/>
        </authorList>
    </citation>
    <scope>NUCLEOTIDE SEQUENCE</scope>
    <source>
        <strain evidence="7">CBS 109367</strain>
    </source>
</reference>
<evidence type="ECO:0000256" key="5">
    <source>
        <dbReference type="PIRSR" id="PIRSR017617-1"/>
    </source>
</evidence>
<dbReference type="PANTHER" id="PTHR48097">
    <property type="entry name" value="L-THREONINE ALDOLASE-RELATED"/>
    <property type="match status" value="1"/>
</dbReference>
<sequence>MSPTWDLRSDTATTPSPAMLAAMVSAPVGDDVLGEDPTVNELEHMVANLCGHESALFCVSSTMANQLAIRTHLCNPPESMLCHWDSHIFKYESGGTSLHSQAQMIPIKSSPNLSVQDIKDHFIMGNFLGHCAPTHLVALENTMSGVVMPIADIRDIGQFTRSMGALVHMDGSRLWNAAAGKKELREYATLVDSLSLCLSKGMGCPVGALLVGTRQFIDKARHFRKAFGGGWRQAGILAAAGIYAINHIWPTMPATHALAKRLAQGLEQCGYSLALPVHTNMVMIDTAKSPSVSTTELSQALKPKGVILGAVYEGSHLRIVLHHQIDDECVDMILATVNKLHLAASEPAK</sequence>
<dbReference type="PIRSF" id="PIRSF017617">
    <property type="entry name" value="Thr_aldolase"/>
    <property type="match status" value="1"/>
</dbReference>
<evidence type="ECO:0000256" key="2">
    <source>
        <dbReference type="ARBA" id="ARBA00006966"/>
    </source>
</evidence>
<dbReference type="InterPro" id="IPR015421">
    <property type="entry name" value="PyrdxlP-dep_Trfase_major"/>
</dbReference>
<dbReference type="EMBL" id="JANBTX010000008">
    <property type="protein sequence ID" value="KAJ2690741.1"/>
    <property type="molecule type" value="Genomic_DNA"/>
</dbReference>
<dbReference type="InterPro" id="IPR015424">
    <property type="entry name" value="PyrdxlP-dep_Trfase"/>
</dbReference>
<dbReference type="GO" id="GO:0006545">
    <property type="term" value="P:glycine biosynthetic process"/>
    <property type="evidence" value="ECO:0007669"/>
    <property type="project" value="TreeGrafter"/>
</dbReference>
<evidence type="ECO:0000313" key="7">
    <source>
        <dbReference type="EMBL" id="KAJ2690741.1"/>
    </source>
</evidence>
<keyword evidence="3" id="KW-0663">Pyridoxal phosphate</keyword>
<comment type="similarity">
    <text evidence="2">Belongs to the threonine aldolase family.</text>
</comment>
<feature type="domain" description="Aromatic amino acid beta-eliminating lyase/threonine aldolase" evidence="6">
    <location>
        <begin position="6"/>
        <end position="288"/>
    </location>
</feature>
<protein>
    <submittedName>
        <fullName evidence="7">Threonine aldolase</fullName>
        <ecNumber evidence="7">4.1.2.48</ecNumber>
    </submittedName>
</protein>
<evidence type="ECO:0000313" key="8">
    <source>
        <dbReference type="Proteomes" id="UP001151516"/>
    </source>
</evidence>
<name>A0A9W8GPZ4_9FUNG</name>
<dbReference type="Gene3D" id="3.90.1150.10">
    <property type="entry name" value="Aspartate Aminotransferase, domain 1"/>
    <property type="match status" value="1"/>
</dbReference>
<dbReference type="NCBIfam" id="NF041359">
    <property type="entry name" value="GntG_guanitoxin"/>
    <property type="match status" value="1"/>
</dbReference>
<dbReference type="Pfam" id="PF01212">
    <property type="entry name" value="Beta_elim_lyase"/>
    <property type="match status" value="1"/>
</dbReference>
<dbReference type="GO" id="GO:0006567">
    <property type="term" value="P:L-threonine catabolic process"/>
    <property type="evidence" value="ECO:0007669"/>
    <property type="project" value="TreeGrafter"/>
</dbReference>
<dbReference type="Proteomes" id="UP001151516">
    <property type="component" value="Unassembled WGS sequence"/>
</dbReference>
<dbReference type="GO" id="GO:0005829">
    <property type="term" value="C:cytosol"/>
    <property type="evidence" value="ECO:0007669"/>
    <property type="project" value="TreeGrafter"/>
</dbReference>
<evidence type="ECO:0000256" key="3">
    <source>
        <dbReference type="ARBA" id="ARBA00022898"/>
    </source>
</evidence>
<dbReference type="PANTHER" id="PTHR48097:SF9">
    <property type="entry name" value="L-THREONINE ALDOLASE"/>
    <property type="match status" value="1"/>
</dbReference>
<dbReference type="OrthoDB" id="10261951at2759"/>
<dbReference type="InterPro" id="IPR015422">
    <property type="entry name" value="PyrdxlP-dep_Trfase_small"/>
</dbReference>
<dbReference type="AlphaFoldDB" id="A0A9W8GPZ4"/>
<feature type="modified residue" description="N6-(pyridoxal phosphate)lysine" evidence="5">
    <location>
        <position position="200"/>
    </location>
</feature>
<dbReference type="SUPFAM" id="SSF53383">
    <property type="entry name" value="PLP-dependent transferases"/>
    <property type="match status" value="1"/>
</dbReference>
<comment type="caution">
    <text evidence="7">The sequence shown here is derived from an EMBL/GenBank/DDBJ whole genome shotgun (WGS) entry which is preliminary data.</text>
</comment>
<organism evidence="7 8">
    <name type="scientific">Coemansia spiralis</name>
    <dbReference type="NCBI Taxonomy" id="417178"/>
    <lineage>
        <taxon>Eukaryota</taxon>
        <taxon>Fungi</taxon>
        <taxon>Fungi incertae sedis</taxon>
        <taxon>Zoopagomycota</taxon>
        <taxon>Kickxellomycotina</taxon>
        <taxon>Kickxellomycetes</taxon>
        <taxon>Kickxellales</taxon>
        <taxon>Kickxellaceae</taxon>
        <taxon>Coemansia</taxon>
    </lineage>
</organism>
<dbReference type="EC" id="4.1.2.48" evidence="7"/>
<accession>A0A9W8GPZ4</accession>
<gene>
    <name evidence="7" type="primary">GLY1</name>
    <name evidence="7" type="ORF">IWW39_000543</name>
</gene>
<comment type="cofactor">
    <cofactor evidence="1">
        <name>pyridoxal 5'-phosphate</name>
        <dbReference type="ChEBI" id="CHEBI:597326"/>
    </cofactor>
</comment>